<evidence type="ECO:0000256" key="3">
    <source>
        <dbReference type="SAM" id="SignalP"/>
    </source>
</evidence>
<organism evidence="5 6">
    <name type="scientific">Akanthomyces lecanii RCEF 1005</name>
    <dbReference type="NCBI Taxonomy" id="1081108"/>
    <lineage>
        <taxon>Eukaryota</taxon>
        <taxon>Fungi</taxon>
        <taxon>Dikarya</taxon>
        <taxon>Ascomycota</taxon>
        <taxon>Pezizomycotina</taxon>
        <taxon>Sordariomycetes</taxon>
        <taxon>Hypocreomycetidae</taxon>
        <taxon>Hypocreales</taxon>
        <taxon>Cordycipitaceae</taxon>
        <taxon>Akanthomyces</taxon>
        <taxon>Cordyceps confragosa</taxon>
    </lineage>
</organism>
<accession>A0A167NZR8</accession>
<gene>
    <name evidence="5" type="ORF">LEL_10969</name>
</gene>
<feature type="chain" id="PRO_5007890944" evidence="3">
    <location>
        <begin position="17"/>
        <end position="290"/>
    </location>
</feature>
<dbReference type="STRING" id="1081108.A0A167NZR8"/>
<evidence type="ECO:0000313" key="6">
    <source>
        <dbReference type="Proteomes" id="UP000076881"/>
    </source>
</evidence>
<dbReference type="GO" id="GO:0016787">
    <property type="term" value="F:hydrolase activity"/>
    <property type="evidence" value="ECO:0007669"/>
    <property type="project" value="UniProtKB-KW"/>
</dbReference>
<dbReference type="PANTHER" id="PTHR46640:SF1">
    <property type="entry name" value="FUNGAL LIPASE-LIKE DOMAIN-CONTAINING PROTEIN-RELATED"/>
    <property type="match status" value="1"/>
</dbReference>
<dbReference type="SUPFAM" id="SSF53474">
    <property type="entry name" value="alpha/beta-Hydrolases"/>
    <property type="match status" value="1"/>
</dbReference>
<evidence type="ECO:0000256" key="2">
    <source>
        <dbReference type="ARBA" id="ARBA00022801"/>
    </source>
</evidence>
<name>A0A167NZR8_CORDF</name>
<dbReference type="GO" id="GO:0006629">
    <property type="term" value="P:lipid metabolic process"/>
    <property type="evidence" value="ECO:0007669"/>
    <property type="project" value="InterPro"/>
</dbReference>
<dbReference type="Proteomes" id="UP000076881">
    <property type="component" value="Unassembled WGS sequence"/>
</dbReference>
<dbReference type="PANTHER" id="PTHR46640">
    <property type="entry name" value="TRIACYLGLYCEROL LIPASE, PUTATIVE (AFU_ORTHOLOGUE AFUA_6G06510)-RELATED"/>
    <property type="match status" value="1"/>
</dbReference>
<sequence>MYVKSIFLLLAALVAAAPSGSPSRTEVDAALYDELVRYAGYPLLSSDGNCSHPSIPGSIYKFVENKHTDTQVSIWRVDERQEFVVAIPGTNSVLDILHDLTIPLVPYFTLNVSCPDLCLVHLGFLDAWNSVARFVTQALGAALEAHPNYTVTLTGYSLGGAIASLAYGTLRNGPYNLTRAYTYGAPRAGNRGFARFLNDLNGNKDGNPGDFYRVTHGTDIVPTLPPIWFWYEHGGTEYWESKPGMDNDASSSYHCYGNEPVDCINSEPKHSFDDHNSYPGFNVTCSASSN</sequence>
<keyword evidence="1 3" id="KW-0732">Signal</keyword>
<dbReference type="Pfam" id="PF01764">
    <property type="entry name" value="Lipase_3"/>
    <property type="match status" value="1"/>
</dbReference>
<evidence type="ECO:0000313" key="5">
    <source>
        <dbReference type="EMBL" id="OAA56127.1"/>
    </source>
</evidence>
<dbReference type="InterPro" id="IPR051299">
    <property type="entry name" value="AB_hydrolase_lip/est"/>
</dbReference>
<dbReference type="AlphaFoldDB" id="A0A167NZR8"/>
<protein>
    <submittedName>
        <fullName evidence="5">Lipase, class 3</fullName>
    </submittedName>
</protein>
<proteinExistence type="predicted"/>
<dbReference type="EMBL" id="AZHF01000036">
    <property type="protein sequence ID" value="OAA56127.1"/>
    <property type="molecule type" value="Genomic_DNA"/>
</dbReference>
<dbReference type="InterPro" id="IPR002921">
    <property type="entry name" value="Fungal_lipase-type"/>
</dbReference>
<evidence type="ECO:0000256" key="1">
    <source>
        <dbReference type="ARBA" id="ARBA00022729"/>
    </source>
</evidence>
<comment type="caution">
    <text evidence="5">The sequence shown here is derived from an EMBL/GenBank/DDBJ whole genome shotgun (WGS) entry which is preliminary data.</text>
</comment>
<keyword evidence="6" id="KW-1185">Reference proteome</keyword>
<dbReference type="CDD" id="cd00519">
    <property type="entry name" value="Lipase_3"/>
    <property type="match status" value="1"/>
</dbReference>
<evidence type="ECO:0000259" key="4">
    <source>
        <dbReference type="Pfam" id="PF01764"/>
    </source>
</evidence>
<dbReference type="Gene3D" id="3.40.50.1820">
    <property type="entry name" value="alpha/beta hydrolase"/>
    <property type="match status" value="1"/>
</dbReference>
<keyword evidence="2" id="KW-0378">Hydrolase</keyword>
<dbReference type="InterPro" id="IPR029058">
    <property type="entry name" value="AB_hydrolase_fold"/>
</dbReference>
<dbReference type="OrthoDB" id="426718at2759"/>
<feature type="domain" description="Fungal lipase-type" evidence="4">
    <location>
        <begin position="84"/>
        <end position="227"/>
    </location>
</feature>
<feature type="signal peptide" evidence="3">
    <location>
        <begin position="1"/>
        <end position="16"/>
    </location>
</feature>
<reference evidence="5 6" key="1">
    <citation type="journal article" date="2016" name="Genome Biol. Evol.">
        <title>Divergent and convergent evolution of fungal pathogenicity.</title>
        <authorList>
            <person name="Shang Y."/>
            <person name="Xiao G."/>
            <person name="Zheng P."/>
            <person name="Cen K."/>
            <person name="Zhan S."/>
            <person name="Wang C."/>
        </authorList>
    </citation>
    <scope>NUCLEOTIDE SEQUENCE [LARGE SCALE GENOMIC DNA]</scope>
    <source>
        <strain evidence="5 6">RCEF 1005</strain>
    </source>
</reference>